<dbReference type="Proteomes" id="UP000184383">
    <property type="component" value="Unassembled WGS sequence"/>
</dbReference>
<dbReference type="GeneID" id="63751849"/>
<dbReference type="AlphaFoldDB" id="A0A1L9RE97"/>
<dbReference type="RefSeq" id="XP_040686918.1">
    <property type="nucleotide sequence ID" value="XM_040836001.1"/>
</dbReference>
<proteinExistence type="predicted"/>
<dbReference type="EMBL" id="KV878214">
    <property type="protein sequence ID" value="OJJ33241.1"/>
    <property type="molecule type" value="Genomic_DNA"/>
</dbReference>
<organism evidence="1 2">
    <name type="scientific">Aspergillus wentii DTO 134E9</name>
    <dbReference type="NCBI Taxonomy" id="1073089"/>
    <lineage>
        <taxon>Eukaryota</taxon>
        <taxon>Fungi</taxon>
        <taxon>Dikarya</taxon>
        <taxon>Ascomycota</taxon>
        <taxon>Pezizomycotina</taxon>
        <taxon>Eurotiomycetes</taxon>
        <taxon>Eurotiomycetidae</taxon>
        <taxon>Eurotiales</taxon>
        <taxon>Aspergillaceae</taxon>
        <taxon>Aspergillus</taxon>
        <taxon>Aspergillus subgen. Cremei</taxon>
    </lineage>
</organism>
<protein>
    <submittedName>
        <fullName evidence="1">Uncharacterized protein</fullName>
    </submittedName>
</protein>
<evidence type="ECO:0000313" key="2">
    <source>
        <dbReference type="Proteomes" id="UP000184383"/>
    </source>
</evidence>
<reference evidence="2" key="1">
    <citation type="journal article" date="2017" name="Genome Biol.">
        <title>Comparative genomics reveals high biological diversity and specific adaptations in the industrially and medically important fungal genus Aspergillus.</title>
        <authorList>
            <person name="de Vries R.P."/>
            <person name="Riley R."/>
            <person name="Wiebenga A."/>
            <person name="Aguilar-Osorio G."/>
            <person name="Amillis S."/>
            <person name="Uchima C.A."/>
            <person name="Anderluh G."/>
            <person name="Asadollahi M."/>
            <person name="Askin M."/>
            <person name="Barry K."/>
            <person name="Battaglia E."/>
            <person name="Bayram O."/>
            <person name="Benocci T."/>
            <person name="Braus-Stromeyer S.A."/>
            <person name="Caldana C."/>
            <person name="Canovas D."/>
            <person name="Cerqueira G.C."/>
            <person name="Chen F."/>
            <person name="Chen W."/>
            <person name="Choi C."/>
            <person name="Clum A."/>
            <person name="Dos Santos R.A."/>
            <person name="Damasio A.R."/>
            <person name="Diallinas G."/>
            <person name="Emri T."/>
            <person name="Fekete E."/>
            <person name="Flipphi M."/>
            <person name="Freyberg S."/>
            <person name="Gallo A."/>
            <person name="Gournas C."/>
            <person name="Habgood R."/>
            <person name="Hainaut M."/>
            <person name="Harispe M.L."/>
            <person name="Henrissat B."/>
            <person name="Hilden K.S."/>
            <person name="Hope R."/>
            <person name="Hossain A."/>
            <person name="Karabika E."/>
            <person name="Karaffa L."/>
            <person name="Karanyi Z."/>
            <person name="Krasevec N."/>
            <person name="Kuo A."/>
            <person name="Kusch H."/>
            <person name="LaButti K."/>
            <person name="Lagendijk E.L."/>
            <person name="Lapidus A."/>
            <person name="Levasseur A."/>
            <person name="Lindquist E."/>
            <person name="Lipzen A."/>
            <person name="Logrieco A.F."/>
            <person name="MacCabe A."/>
            <person name="Maekelae M.R."/>
            <person name="Malavazi I."/>
            <person name="Melin P."/>
            <person name="Meyer V."/>
            <person name="Mielnichuk N."/>
            <person name="Miskei M."/>
            <person name="Molnar A.P."/>
            <person name="Mule G."/>
            <person name="Ngan C.Y."/>
            <person name="Orejas M."/>
            <person name="Orosz E."/>
            <person name="Ouedraogo J.P."/>
            <person name="Overkamp K.M."/>
            <person name="Park H.-S."/>
            <person name="Perrone G."/>
            <person name="Piumi F."/>
            <person name="Punt P.J."/>
            <person name="Ram A.F."/>
            <person name="Ramon A."/>
            <person name="Rauscher S."/>
            <person name="Record E."/>
            <person name="Riano-Pachon D.M."/>
            <person name="Robert V."/>
            <person name="Roehrig J."/>
            <person name="Ruller R."/>
            <person name="Salamov A."/>
            <person name="Salih N.S."/>
            <person name="Samson R.A."/>
            <person name="Sandor E."/>
            <person name="Sanguinetti M."/>
            <person name="Schuetze T."/>
            <person name="Sepcic K."/>
            <person name="Shelest E."/>
            <person name="Sherlock G."/>
            <person name="Sophianopoulou V."/>
            <person name="Squina F.M."/>
            <person name="Sun H."/>
            <person name="Susca A."/>
            <person name="Todd R.B."/>
            <person name="Tsang A."/>
            <person name="Unkles S.E."/>
            <person name="van de Wiele N."/>
            <person name="van Rossen-Uffink D."/>
            <person name="Oliveira J.V."/>
            <person name="Vesth T.C."/>
            <person name="Visser J."/>
            <person name="Yu J.-H."/>
            <person name="Zhou M."/>
            <person name="Andersen M.R."/>
            <person name="Archer D.B."/>
            <person name="Baker S.E."/>
            <person name="Benoit I."/>
            <person name="Brakhage A.A."/>
            <person name="Braus G.H."/>
            <person name="Fischer R."/>
            <person name="Frisvad J.C."/>
            <person name="Goldman G.H."/>
            <person name="Houbraken J."/>
            <person name="Oakley B."/>
            <person name="Pocsi I."/>
            <person name="Scazzocchio C."/>
            <person name="Seiboth B."/>
            <person name="vanKuyk P.A."/>
            <person name="Wortman J."/>
            <person name="Dyer P.S."/>
            <person name="Grigoriev I.V."/>
        </authorList>
    </citation>
    <scope>NUCLEOTIDE SEQUENCE [LARGE SCALE GENOMIC DNA]</scope>
    <source>
        <strain evidence="2">DTO 134E9</strain>
    </source>
</reference>
<sequence>MSPAMDKTLVVLLAKISGVCQTKVHCPSLIAAYRQKKPHNPPEAQLIRPDRDITKDSHRATIRIAGRVCQTASEMATKTACKDKDPR</sequence>
<keyword evidence="2" id="KW-1185">Reference proteome</keyword>
<accession>A0A1L9RE97</accession>
<name>A0A1L9RE97_ASPWE</name>
<evidence type="ECO:0000313" key="1">
    <source>
        <dbReference type="EMBL" id="OJJ33241.1"/>
    </source>
</evidence>
<dbReference type="VEuPathDB" id="FungiDB:ASPWEDRAFT_43320"/>
<gene>
    <name evidence="1" type="ORF">ASPWEDRAFT_43320</name>
</gene>